<evidence type="ECO:0000256" key="1">
    <source>
        <dbReference type="SAM" id="MobiDB-lite"/>
    </source>
</evidence>
<gene>
    <name evidence="2" type="ORF">B0H17DRAFT_1108069</name>
</gene>
<reference evidence="2" key="1">
    <citation type="submission" date="2023-03" db="EMBL/GenBank/DDBJ databases">
        <title>Massive genome expansion in bonnet fungi (Mycena s.s.) driven by repeated elements and novel gene families across ecological guilds.</title>
        <authorList>
            <consortium name="Lawrence Berkeley National Laboratory"/>
            <person name="Harder C.B."/>
            <person name="Miyauchi S."/>
            <person name="Viragh M."/>
            <person name="Kuo A."/>
            <person name="Thoen E."/>
            <person name="Andreopoulos B."/>
            <person name="Lu D."/>
            <person name="Skrede I."/>
            <person name="Drula E."/>
            <person name="Henrissat B."/>
            <person name="Morin E."/>
            <person name="Kohler A."/>
            <person name="Barry K."/>
            <person name="LaButti K."/>
            <person name="Morin E."/>
            <person name="Salamov A."/>
            <person name="Lipzen A."/>
            <person name="Mereny Z."/>
            <person name="Hegedus B."/>
            <person name="Baldrian P."/>
            <person name="Stursova M."/>
            <person name="Weitz H."/>
            <person name="Taylor A."/>
            <person name="Grigoriev I.V."/>
            <person name="Nagy L.G."/>
            <person name="Martin F."/>
            <person name="Kauserud H."/>
        </authorList>
    </citation>
    <scope>NUCLEOTIDE SEQUENCE</scope>
    <source>
        <strain evidence="2">CBHHK067</strain>
    </source>
</reference>
<sequence length="484" mass="52158">MSTKSGSSAVMNAGHSSAKSQKKPMTAISAPHPLLKSSRGRNIWPDQRPMTSDDKKRAAAFDDDPDAPAISRTRQRTSSVTSIETIRLKVKTRVADALLKPKPPLLEAPMAKHSTRKRTHSATSPEGEDDDSGALQTGPRVRQRTDSNSTASGAPPCVEEQIPSSGKVKMPSALKKALKEKFTPAQVGEASVPRETRPSPRAKATSSANVFSAENPPVSFPSKHTIGTGTTGLKALTPVSDLPAQPLQSLSTNTESKRAPIRLPIHGARLNKYNCYELAASEFELAVTFPSSSRSNFEVWDQEDDLFLVGPLSLHLTLKNPAKWAAVPVSHPDVQVLEIRCTSKAVADAPAAPYCTAAAATANKFGVRYAGAKTRSAVGQALPIDPTRGIAIDALWLRTYAALPVPEADAAAHEHEASASANAGRRGWEMQFFVPITTRLFEKRETRAFQVEALISVWGEPLATEVATMSVSHLMREREMVRRA</sequence>
<name>A0AAD7BZC3_MYCRO</name>
<dbReference type="Proteomes" id="UP001221757">
    <property type="component" value="Unassembled WGS sequence"/>
</dbReference>
<feature type="compositionally biased region" description="Basic and acidic residues" evidence="1">
    <location>
        <begin position="51"/>
        <end position="60"/>
    </location>
</feature>
<feature type="compositionally biased region" description="Low complexity" evidence="1">
    <location>
        <begin position="67"/>
        <end position="81"/>
    </location>
</feature>
<keyword evidence="3" id="KW-1185">Reference proteome</keyword>
<protein>
    <submittedName>
        <fullName evidence="2">Uncharacterized protein</fullName>
    </submittedName>
</protein>
<comment type="caution">
    <text evidence="2">The sequence shown here is derived from an EMBL/GenBank/DDBJ whole genome shotgun (WGS) entry which is preliminary data.</text>
</comment>
<accession>A0AAD7BZC3</accession>
<evidence type="ECO:0000313" key="2">
    <source>
        <dbReference type="EMBL" id="KAJ7633692.1"/>
    </source>
</evidence>
<feature type="region of interest" description="Disordered" evidence="1">
    <location>
        <begin position="98"/>
        <end position="223"/>
    </location>
</feature>
<evidence type="ECO:0000313" key="3">
    <source>
        <dbReference type="Proteomes" id="UP001221757"/>
    </source>
</evidence>
<feature type="region of interest" description="Disordered" evidence="1">
    <location>
        <begin position="1"/>
        <end position="81"/>
    </location>
</feature>
<dbReference type="AlphaFoldDB" id="A0AAD7BZC3"/>
<feature type="compositionally biased region" description="Polar residues" evidence="1">
    <location>
        <begin position="1"/>
        <end position="19"/>
    </location>
</feature>
<dbReference type="EMBL" id="JARKIE010000489">
    <property type="protein sequence ID" value="KAJ7633692.1"/>
    <property type="molecule type" value="Genomic_DNA"/>
</dbReference>
<proteinExistence type="predicted"/>
<organism evidence="2 3">
    <name type="scientific">Mycena rosella</name>
    <name type="common">Pink bonnet</name>
    <name type="synonym">Agaricus rosellus</name>
    <dbReference type="NCBI Taxonomy" id="1033263"/>
    <lineage>
        <taxon>Eukaryota</taxon>
        <taxon>Fungi</taxon>
        <taxon>Dikarya</taxon>
        <taxon>Basidiomycota</taxon>
        <taxon>Agaricomycotina</taxon>
        <taxon>Agaricomycetes</taxon>
        <taxon>Agaricomycetidae</taxon>
        <taxon>Agaricales</taxon>
        <taxon>Marasmiineae</taxon>
        <taxon>Mycenaceae</taxon>
        <taxon>Mycena</taxon>
    </lineage>
</organism>